<dbReference type="PANTHER" id="PTHR43179">
    <property type="entry name" value="RHAMNOSYLTRANSFERASE WBBL"/>
    <property type="match status" value="1"/>
</dbReference>
<keyword evidence="1" id="KW-0472">Membrane</keyword>
<protein>
    <recommendedName>
        <fullName evidence="2">Glycosyltransferase 2-like domain-containing protein</fullName>
    </recommendedName>
</protein>
<dbReference type="PANTHER" id="PTHR43179:SF7">
    <property type="entry name" value="RHAMNOSYLTRANSFERASE WBBL"/>
    <property type="match status" value="1"/>
</dbReference>
<dbReference type="EMBL" id="MHKE01000017">
    <property type="protein sequence ID" value="OGY82770.1"/>
    <property type="molecule type" value="Genomic_DNA"/>
</dbReference>
<keyword evidence="1" id="KW-1133">Transmembrane helix</keyword>
<name>A0A1G2B3I5_9BACT</name>
<accession>A0A1G2B3I5</accession>
<feature type="transmembrane region" description="Helical" evidence="1">
    <location>
        <begin position="257"/>
        <end position="278"/>
    </location>
</feature>
<dbReference type="Gene3D" id="3.90.550.10">
    <property type="entry name" value="Spore Coat Polysaccharide Biosynthesis Protein SpsA, Chain A"/>
    <property type="match status" value="1"/>
</dbReference>
<dbReference type="STRING" id="1798543.A2898_04205"/>
<dbReference type="InterPro" id="IPR001173">
    <property type="entry name" value="Glyco_trans_2-like"/>
</dbReference>
<dbReference type="Pfam" id="PF00535">
    <property type="entry name" value="Glycos_transf_2"/>
    <property type="match status" value="1"/>
</dbReference>
<dbReference type="InterPro" id="IPR029044">
    <property type="entry name" value="Nucleotide-diphossugar_trans"/>
</dbReference>
<evidence type="ECO:0000313" key="4">
    <source>
        <dbReference type="Proteomes" id="UP000179164"/>
    </source>
</evidence>
<keyword evidence="1" id="KW-0812">Transmembrane</keyword>
<sequence length="288" mass="32960">MKLSIVIVSWNVSELLRVCLQSIFDNPPQHDFEVFVVDNNSHDHPDHVVKDFKVTYITQIRNMGFAVANNVAIRKTTGDYVLLLNPDTVVGPGTLDSLILFAKQKPHAGIIGPKLLNPDGSLQPSVRKFPTTITLAVIFLKLHRIFPKIKVVREFLGEKFDYYGDHKVDQVMGACFLIRREVVRMVGLLDEHFFIWFEEVDYCKRAIRAGFEVWYTGQASITHYFAQSFRQQFGPLKQWRFCISALRYARTHLGNTSMVLLSILFPLSLLLSLFQLTYPTHVQGTAQS</sequence>
<reference evidence="3 4" key="1">
    <citation type="journal article" date="2016" name="Nat. Commun.">
        <title>Thousands of microbial genomes shed light on interconnected biogeochemical processes in an aquifer system.</title>
        <authorList>
            <person name="Anantharaman K."/>
            <person name="Brown C.T."/>
            <person name="Hug L.A."/>
            <person name="Sharon I."/>
            <person name="Castelle C.J."/>
            <person name="Probst A.J."/>
            <person name="Thomas B.C."/>
            <person name="Singh A."/>
            <person name="Wilkins M.J."/>
            <person name="Karaoz U."/>
            <person name="Brodie E.L."/>
            <person name="Williams K.H."/>
            <person name="Hubbard S.S."/>
            <person name="Banfield J.F."/>
        </authorList>
    </citation>
    <scope>NUCLEOTIDE SEQUENCE [LARGE SCALE GENOMIC DNA]</scope>
</reference>
<dbReference type="Proteomes" id="UP000179164">
    <property type="component" value="Unassembled WGS sequence"/>
</dbReference>
<organism evidence="3 4">
    <name type="scientific">Candidatus Kerfeldbacteria bacterium RIFCSPLOWO2_01_FULL_48_11</name>
    <dbReference type="NCBI Taxonomy" id="1798543"/>
    <lineage>
        <taxon>Bacteria</taxon>
        <taxon>Candidatus Kerfeldiibacteriota</taxon>
    </lineage>
</organism>
<evidence type="ECO:0000259" key="2">
    <source>
        <dbReference type="Pfam" id="PF00535"/>
    </source>
</evidence>
<evidence type="ECO:0000256" key="1">
    <source>
        <dbReference type="SAM" id="Phobius"/>
    </source>
</evidence>
<dbReference type="SUPFAM" id="SSF53448">
    <property type="entry name" value="Nucleotide-diphospho-sugar transferases"/>
    <property type="match status" value="1"/>
</dbReference>
<proteinExistence type="predicted"/>
<dbReference type="CDD" id="cd04186">
    <property type="entry name" value="GT_2_like_c"/>
    <property type="match status" value="1"/>
</dbReference>
<dbReference type="AlphaFoldDB" id="A0A1G2B3I5"/>
<comment type="caution">
    <text evidence="3">The sequence shown here is derived from an EMBL/GenBank/DDBJ whole genome shotgun (WGS) entry which is preliminary data.</text>
</comment>
<evidence type="ECO:0000313" key="3">
    <source>
        <dbReference type="EMBL" id="OGY82770.1"/>
    </source>
</evidence>
<feature type="domain" description="Glycosyltransferase 2-like" evidence="2">
    <location>
        <begin position="4"/>
        <end position="183"/>
    </location>
</feature>
<gene>
    <name evidence="3" type="ORF">A2898_04205</name>
</gene>